<keyword evidence="3" id="KW-0808">Transferase</keyword>
<gene>
    <name evidence="3" type="ORF">JY651_06280</name>
</gene>
<name>A0ABX7P055_9BACT</name>
<keyword evidence="4" id="KW-1185">Reference proteome</keyword>
<protein>
    <submittedName>
        <fullName evidence="3">Acyltransferase</fullName>
    </submittedName>
</protein>
<proteinExistence type="predicted"/>
<feature type="transmembrane region" description="Helical" evidence="1">
    <location>
        <begin position="252"/>
        <end position="270"/>
    </location>
</feature>
<dbReference type="Pfam" id="PF01757">
    <property type="entry name" value="Acyl_transf_3"/>
    <property type="match status" value="1"/>
</dbReference>
<feature type="transmembrane region" description="Helical" evidence="1">
    <location>
        <begin position="314"/>
        <end position="330"/>
    </location>
</feature>
<feature type="transmembrane region" description="Helical" evidence="1">
    <location>
        <begin position="150"/>
        <end position="171"/>
    </location>
</feature>
<feature type="transmembrane region" description="Helical" evidence="1">
    <location>
        <begin position="61"/>
        <end position="81"/>
    </location>
</feature>
<dbReference type="Proteomes" id="UP000662747">
    <property type="component" value="Chromosome"/>
</dbReference>
<dbReference type="RefSeq" id="WP_206726117.1">
    <property type="nucleotide sequence ID" value="NZ_CP071090.1"/>
</dbReference>
<keyword evidence="1" id="KW-0812">Transmembrane</keyword>
<reference evidence="3 4" key="1">
    <citation type="submission" date="2021-02" db="EMBL/GenBank/DDBJ databases">
        <title>De Novo genome assembly of isolated myxobacteria.</title>
        <authorList>
            <person name="Stevens D.C."/>
        </authorList>
    </citation>
    <scope>NUCLEOTIDE SEQUENCE [LARGE SCALE GENOMIC DNA]</scope>
    <source>
        <strain evidence="4">SCPEA02</strain>
    </source>
</reference>
<feature type="transmembrane region" description="Helical" evidence="1">
    <location>
        <begin position="97"/>
        <end position="115"/>
    </location>
</feature>
<keyword evidence="1" id="KW-1133">Transmembrane helix</keyword>
<evidence type="ECO:0000259" key="2">
    <source>
        <dbReference type="Pfam" id="PF01757"/>
    </source>
</evidence>
<evidence type="ECO:0000313" key="3">
    <source>
        <dbReference type="EMBL" id="QSQ24555.1"/>
    </source>
</evidence>
<feature type="transmembrane region" description="Helical" evidence="1">
    <location>
        <begin position="192"/>
        <end position="210"/>
    </location>
</feature>
<dbReference type="EMBL" id="CP071090">
    <property type="protein sequence ID" value="QSQ24555.1"/>
    <property type="molecule type" value="Genomic_DNA"/>
</dbReference>
<dbReference type="PANTHER" id="PTHR36927:SF3">
    <property type="entry name" value="GLUCANS BIOSYNTHESIS PROTEIN C"/>
    <property type="match status" value="1"/>
</dbReference>
<evidence type="ECO:0000313" key="4">
    <source>
        <dbReference type="Proteomes" id="UP000662747"/>
    </source>
</evidence>
<feature type="transmembrane region" description="Helical" evidence="1">
    <location>
        <begin position="222"/>
        <end position="240"/>
    </location>
</feature>
<keyword evidence="1" id="KW-0472">Membrane</keyword>
<feature type="transmembrane region" description="Helical" evidence="1">
    <location>
        <begin position="20"/>
        <end position="41"/>
    </location>
</feature>
<keyword evidence="3" id="KW-0012">Acyltransferase</keyword>
<evidence type="ECO:0000256" key="1">
    <source>
        <dbReference type="SAM" id="Phobius"/>
    </source>
</evidence>
<feature type="transmembrane region" description="Helical" evidence="1">
    <location>
        <begin position="276"/>
        <end position="293"/>
    </location>
</feature>
<dbReference type="InterPro" id="IPR002656">
    <property type="entry name" value="Acyl_transf_3_dom"/>
</dbReference>
<feature type="transmembrane region" description="Helical" evidence="1">
    <location>
        <begin position="336"/>
        <end position="355"/>
    </location>
</feature>
<feature type="domain" description="Acyltransferase 3" evidence="2">
    <location>
        <begin position="16"/>
        <end position="355"/>
    </location>
</feature>
<dbReference type="GO" id="GO:0016746">
    <property type="term" value="F:acyltransferase activity"/>
    <property type="evidence" value="ECO:0007669"/>
    <property type="project" value="UniProtKB-KW"/>
</dbReference>
<dbReference type="InterPro" id="IPR050623">
    <property type="entry name" value="Glucan_succinyl_AcylTrfase"/>
</dbReference>
<dbReference type="PANTHER" id="PTHR36927">
    <property type="entry name" value="BLR4337 PROTEIN"/>
    <property type="match status" value="1"/>
</dbReference>
<sequence length="389" mass="44349">MSTAAPRAVAVDDHRPELDWLRVVCILLLHLFHTGMMFNRWDWHVKSAQALTWLEPPMEVLHHVRMPLLMLISGVGTALALRRRSVGAFAKDRVKRLFGPLVFGMFLVVPPQVYVEQLFRGRFHGSYAEFYPSVFDFVPYPAGSFSWHHLWFVAYLFVYCMLALPLFAALGTGRGQAFLSRAEDWLCRGWNVVWLFIPLALNALLLHKYPTTHALFDDPRTFGHYGLLFLLGHLLGRCPRVWDRLVERRRELLVVSLLLFAIMIPPDEFALVPEVLGAQSALWFFILTALAWARSRIHVRRPWLKHAQELSYPFYILHQTVIVVVGYAFLSLPVGTVTLFGLVLGVSFAVTWALTEAVARVPFLRPCFGMKPRAARPVAPRTVEAGHTA</sequence>
<accession>A0ABX7P055</accession>
<organism evidence="3 4">
    <name type="scientific">Pyxidicoccus parkwayensis</name>
    <dbReference type="NCBI Taxonomy" id="2813578"/>
    <lineage>
        <taxon>Bacteria</taxon>
        <taxon>Pseudomonadati</taxon>
        <taxon>Myxococcota</taxon>
        <taxon>Myxococcia</taxon>
        <taxon>Myxococcales</taxon>
        <taxon>Cystobacterineae</taxon>
        <taxon>Myxococcaceae</taxon>
        <taxon>Pyxidicoccus</taxon>
    </lineage>
</organism>